<evidence type="ECO:0000256" key="2">
    <source>
        <dbReference type="ARBA" id="ARBA00023125"/>
    </source>
</evidence>
<evidence type="ECO:0000259" key="5">
    <source>
        <dbReference type="PROSITE" id="PS50977"/>
    </source>
</evidence>
<sequence>MHLKRKRDASRDGVILETTLDVLAETGYERMTTDMVAARAGASKATIYRRWPSKADLVVDAVESLRAEPATVAADTGTLAGDLDSLLDASGNPSAARKSKVMMGLLSLMPHDADLSGAVRRRIVGPRTEAIRTAVEREQARGGIPPDRDAGLLASVVAAMLAYRSIVTGEPVDRQFLTTLVDGVLTDR</sequence>
<comment type="caution">
    <text evidence="6">The sequence shown here is derived from an EMBL/GenBank/DDBJ whole genome shotgun (WGS) entry which is preliminary data.</text>
</comment>
<dbReference type="PANTHER" id="PTHR30055:SF148">
    <property type="entry name" value="TETR-FAMILY TRANSCRIPTIONAL REGULATOR"/>
    <property type="match status" value="1"/>
</dbReference>
<dbReference type="Pfam" id="PF00440">
    <property type="entry name" value="TetR_N"/>
    <property type="match status" value="1"/>
</dbReference>
<keyword evidence="1" id="KW-0805">Transcription regulation</keyword>
<feature type="domain" description="HTH tetR-type" evidence="5">
    <location>
        <begin position="9"/>
        <end position="69"/>
    </location>
</feature>
<dbReference type="RefSeq" id="WP_387406016.1">
    <property type="nucleotide sequence ID" value="NZ_JBIAQY010000013.1"/>
</dbReference>
<dbReference type="PRINTS" id="PR00455">
    <property type="entry name" value="HTHTETR"/>
</dbReference>
<dbReference type="InterPro" id="IPR011075">
    <property type="entry name" value="TetR_C"/>
</dbReference>
<dbReference type="SUPFAM" id="SSF48498">
    <property type="entry name" value="Tetracyclin repressor-like, C-terminal domain"/>
    <property type="match status" value="1"/>
</dbReference>
<dbReference type="InterPro" id="IPR001647">
    <property type="entry name" value="HTH_TetR"/>
</dbReference>
<evidence type="ECO:0000313" key="6">
    <source>
        <dbReference type="EMBL" id="MFF3572418.1"/>
    </source>
</evidence>
<protein>
    <submittedName>
        <fullName evidence="6">TetR/AcrR family transcriptional regulator</fullName>
    </submittedName>
</protein>
<organism evidence="6 7">
    <name type="scientific">Nocardia jiangxiensis</name>
    <dbReference type="NCBI Taxonomy" id="282685"/>
    <lineage>
        <taxon>Bacteria</taxon>
        <taxon>Bacillati</taxon>
        <taxon>Actinomycetota</taxon>
        <taxon>Actinomycetes</taxon>
        <taxon>Mycobacteriales</taxon>
        <taxon>Nocardiaceae</taxon>
        <taxon>Nocardia</taxon>
    </lineage>
</organism>
<dbReference type="EMBL" id="JBIAQY010000013">
    <property type="protein sequence ID" value="MFF3572418.1"/>
    <property type="molecule type" value="Genomic_DNA"/>
</dbReference>
<dbReference type="SUPFAM" id="SSF46689">
    <property type="entry name" value="Homeodomain-like"/>
    <property type="match status" value="1"/>
</dbReference>
<evidence type="ECO:0000256" key="1">
    <source>
        <dbReference type="ARBA" id="ARBA00023015"/>
    </source>
</evidence>
<dbReference type="PANTHER" id="PTHR30055">
    <property type="entry name" value="HTH-TYPE TRANSCRIPTIONAL REGULATOR RUTR"/>
    <property type="match status" value="1"/>
</dbReference>
<gene>
    <name evidence="6" type="ORF">ACFYXQ_32085</name>
</gene>
<dbReference type="InterPro" id="IPR036271">
    <property type="entry name" value="Tet_transcr_reg_TetR-rel_C_sf"/>
</dbReference>
<proteinExistence type="predicted"/>
<reference evidence="6 7" key="1">
    <citation type="submission" date="2024-10" db="EMBL/GenBank/DDBJ databases">
        <title>The Natural Products Discovery Center: Release of the First 8490 Sequenced Strains for Exploring Actinobacteria Biosynthetic Diversity.</title>
        <authorList>
            <person name="Kalkreuter E."/>
            <person name="Kautsar S.A."/>
            <person name="Yang D."/>
            <person name="Bader C.D."/>
            <person name="Teijaro C.N."/>
            <person name="Fluegel L."/>
            <person name="Davis C.M."/>
            <person name="Simpson J.R."/>
            <person name="Lauterbach L."/>
            <person name="Steele A.D."/>
            <person name="Gui C."/>
            <person name="Meng S."/>
            <person name="Li G."/>
            <person name="Viehrig K."/>
            <person name="Ye F."/>
            <person name="Su P."/>
            <person name="Kiefer A.F."/>
            <person name="Nichols A."/>
            <person name="Cepeda A.J."/>
            <person name="Yan W."/>
            <person name="Fan B."/>
            <person name="Jiang Y."/>
            <person name="Adhikari A."/>
            <person name="Zheng C.-J."/>
            <person name="Schuster L."/>
            <person name="Cowan T.M."/>
            <person name="Smanski M.J."/>
            <person name="Chevrette M.G."/>
            <person name="De Carvalho L.P.S."/>
            <person name="Shen B."/>
        </authorList>
    </citation>
    <scope>NUCLEOTIDE SEQUENCE [LARGE SCALE GENOMIC DNA]</scope>
    <source>
        <strain evidence="6 7">NPDC002593</strain>
    </source>
</reference>
<evidence type="ECO:0000256" key="3">
    <source>
        <dbReference type="ARBA" id="ARBA00023163"/>
    </source>
</evidence>
<dbReference type="Proteomes" id="UP001601992">
    <property type="component" value="Unassembled WGS sequence"/>
</dbReference>
<dbReference type="InterPro" id="IPR023772">
    <property type="entry name" value="DNA-bd_HTH_TetR-type_CS"/>
</dbReference>
<keyword evidence="2 4" id="KW-0238">DNA-binding</keyword>
<dbReference type="InterPro" id="IPR009057">
    <property type="entry name" value="Homeodomain-like_sf"/>
</dbReference>
<feature type="DNA-binding region" description="H-T-H motif" evidence="4">
    <location>
        <begin position="32"/>
        <end position="51"/>
    </location>
</feature>
<dbReference type="Gene3D" id="1.10.10.60">
    <property type="entry name" value="Homeodomain-like"/>
    <property type="match status" value="1"/>
</dbReference>
<evidence type="ECO:0000313" key="7">
    <source>
        <dbReference type="Proteomes" id="UP001601992"/>
    </source>
</evidence>
<name>A0ABW6S818_9NOCA</name>
<dbReference type="Pfam" id="PF16859">
    <property type="entry name" value="TetR_C_11"/>
    <property type="match status" value="1"/>
</dbReference>
<keyword evidence="7" id="KW-1185">Reference proteome</keyword>
<dbReference type="Gene3D" id="1.10.357.10">
    <property type="entry name" value="Tetracycline Repressor, domain 2"/>
    <property type="match status" value="1"/>
</dbReference>
<accession>A0ABW6S818</accession>
<keyword evidence="3" id="KW-0804">Transcription</keyword>
<dbReference type="PROSITE" id="PS50977">
    <property type="entry name" value="HTH_TETR_2"/>
    <property type="match status" value="1"/>
</dbReference>
<dbReference type="PROSITE" id="PS01081">
    <property type="entry name" value="HTH_TETR_1"/>
    <property type="match status" value="1"/>
</dbReference>
<dbReference type="InterPro" id="IPR050109">
    <property type="entry name" value="HTH-type_TetR-like_transc_reg"/>
</dbReference>
<evidence type="ECO:0000256" key="4">
    <source>
        <dbReference type="PROSITE-ProRule" id="PRU00335"/>
    </source>
</evidence>